<dbReference type="AlphaFoldDB" id="A0A517PC48"/>
<dbReference type="GO" id="GO:0005886">
    <property type="term" value="C:plasma membrane"/>
    <property type="evidence" value="ECO:0007669"/>
    <property type="project" value="UniProtKB-SubCell"/>
</dbReference>
<dbReference type="InterPro" id="IPR051211">
    <property type="entry name" value="PG_lysyltransferase"/>
</dbReference>
<comment type="subcellular location">
    <subcellularLocation>
        <location evidence="1">Cell membrane</location>
        <topology evidence="1">Multi-pass membrane protein</topology>
    </subcellularLocation>
</comment>
<dbReference type="EMBL" id="CP036265">
    <property type="protein sequence ID" value="QDT16953.1"/>
    <property type="molecule type" value="Genomic_DNA"/>
</dbReference>
<feature type="compositionally biased region" description="Low complexity" evidence="6">
    <location>
        <begin position="10"/>
        <end position="21"/>
    </location>
</feature>
<evidence type="ECO:0000313" key="8">
    <source>
        <dbReference type="EMBL" id="QDT16953.1"/>
    </source>
</evidence>
<organism evidence="8 9">
    <name type="scientific">Alienimonas californiensis</name>
    <dbReference type="NCBI Taxonomy" id="2527989"/>
    <lineage>
        <taxon>Bacteria</taxon>
        <taxon>Pseudomonadati</taxon>
        <taxon>Planctomycetota</taxon>
        <taxon>Planctomycetia</taxon>
        <taxon>Planctomycetales</taxon>
        <taxon>Planctomycetaceae</taxon>
        <taxon>Alienimonas</taxon>
    </lineage>
</organism>
<evidence type="ECO:0000256" key="3">
    <source>
        <dbReference type="ARBA" id="ARBA00022692"/>
    </source>
</evidence>
<dbReference type="Proteomes" id="UP000318741">
    <property type="component" value="Chromosome"/>
</dbReference>
<name>A0A517PC48_9PLAN</name>
<dbReference type="Pfam" id="PF09924">
    <property type="entry name" value="LPG_synthase_C"/>
    <property type="match status" value="1"/>
</dbReference>
<gene>
    <name evidence="8" type="ORF">CA12_30630</name>
</gene>
<proteinExistence type="predicted"/>
<feature type="region of interest" description="Disordered" evidence="6">
    <location>
        <begin position="1"/>
        <end position="21"/>
    </location>
</feature>
<keyword evidence="5" id="KW-0472">Membrane</keyword>
<protein>
    <recommendedName>
        <fullName evidence="7">Phosphatidylglycerol lysyltransferase C-terminal domain-containing protein</fullName>
    </recommendedName>
</protein>
<sequence length="367" mass="38353">MIQSRPAVCDAGPAGGEDPAGTARRLARQYARTADGLLIGEPGRGLLALPSPPGAVGPIRCGTTALIPGGPLAAPEDAGALIRLTEAWAEPLGLAPLSLNVTEAELPPLLAAGYQPTRTASECVVRHPGDWSGSRYRAVRAACARAERGGTVVRELNDHDAAWQDLPAIFAAHLAAKPQRRPAGPFVALPPTGPSDERRVWVAAVRGGAVGFATACPLGRWEADGSRRWTLGAFHTRPDAPPGTAAALVRGLLDDLVAEGIGAVSLGPAPAVVTGPAPAGENRLVARGVRAWIRAGNGLFDARGLWHFKSRFRPTLEPLYACGRPRVTARQAADFVRASGVLRVDPRRALRGTWADLRRPAAFGALP</sequence>
<accession>A0A517PC48</accession>
<dbReference type="GO" id="GO:0016755">
    <property type="term" value="F:aminoacyltransferase activity"/>
    <property type="evidence" value="ECO:0007669"/>
    <property type="project" value="TreeGrafter"/>
</dbReference>
<keyword evidence="3" id="KW-0812">Transmembrane</keyword>
<dbReference type="RefSeq" id="WP_165700785.1">
    <property type="nucleotide sequence ID" value="NZ_CP036265.1"/>
</dbReference>
<dbReference type="PANTHER" id="PTHR34697">
    <property type="entry name" value="PHOSPHATIDYLGLYCEROL LYSYLTRANSFERASE"/>
    <property type="match status" value="1"/>
</dbReference>
<evidence type="ECO:0000256" key="2">
    <source>
        <dbReference type="ARBA" id="ARBA00022475"/>
    </source>
</evidence>
<evidence type="ECO:0000256" key="5">
    <source>
        <dbReference type="ARBA" id="ARBA00023136"/>
    </source>
</evidence>
<dbReference type="GO" id="GO:0055091">
    <property type="term" value="P:phospholipid homeostasis"/>
    <property type="evidence" value="ECO:0007669"/>
    <property type="project" value="TreeGrafter"/>
</dbReference>
<evidence type="ECO:0000256" key="1">
    <source>
        <dbReference type="ARBA" id="ARBA00004651"/>
    </source>
</evidence>
<keyword evidence="4" id="KW-1133">Transmembrane helix</keyword>
<feature type="domain" description="Phosphatidylglycerol lysyltransferase C-terminal" evidence="7">
    <location>
        <begin position="66"/>
        <end position="322"/>
    </location>
</feature>
<dbReference type="InterPro" id="IPR016181">
    <property type="entry name" value="Acyl_CoA_acyltransferase"/>
</dbReference>
<dbReference type="KEGG" id="acaf:CA12_30630"/>
<evidence type="ECO:0000259" key="7">
    <source>
        <dbReference type="Pfam" id="PF09924"/>
    </source>
</evidence>
<dbReference type="PANTHER" id="PTHR34697:SF2">
    <property type="entry name" value="PHOSPHATIDYLGLYCEROL LYSYLTRANSFERASE"/>
    <property type="match status" value="1"/>
</dbReference>
<reference evidence="8 9" key="1">
    <citation type="submission" date="2019-02" db="EMBL/GenBank/DDBJ databases">
        <title>Deep-cultivation of Planctomycetes and their phenomic and genomic characterization uncovers novel biology.</title>
        <authorList>
            <person name="Wiegand S."/>
            <person name="Jogler M."/>
            <person name="Boedeker C."/>
            <person name="Pinto D."/>
            <person name="Vollmers J."/>
            <person name="Rivas-Marin E."/>
            <person name="Kohn T."/>
            <person name="Peeters S.H."/>
            <person name="Heuer A."/>
            <person name="Rast P."/>
            <person name="Oberbeckmann S."/>
            <person name="Bunk B."/>
            <person name="Jeske O."/>
            <person name="Meyerdierks A."/>
            <person name="Storesund J.E."/>
            <person name="Kallscheuer N."/>
            <person name="Luecker S."/>
            <person name="Lage O.M."/>
            <person name="Pohl T."/>
            <person name="Merkel B.J."/>
            <person name="Hornburger P."/>
            <person name="Mueller R.-W."/>
            <person name="Bruemmer F."/>
            <person name="Labrenz M."/>
            <person name="Spormann A.M."/>
            <person name="Op den Camp H."/>
            <person name="Overmann J."/>
            <person name="Amann R."/>
            <person name="Jetten M.S.M."/>
            <person name="Mascher T."/>
            <person name="Medema M.H."/>
            <person name="Devos D.P."/>
            <person name="Kaster A.-K."/>
            <person name="Ovreas L."/>
            <person name="Rohde M."/>
            <person name="Galperin M.Y."/>
            <person name="Jogler C."/>
        </authorList>
    </citation>
    <scope>NUCLEOTIDE SEQUENCE [LARGE SCALE GENOMIC DNA]</scope>
    <source>
        <strain evidence="8 9">CA12</strain>
    </source>
</reference>
<keyword evidence="2" id="KW-1003">Cell membrane</keyword>
<evidence type="ECO:0000256" key="4">
    <source>
        <dbReference type="ARBA" id="ARBA00022989"/>
    </source>
</evidence>
<keyword evidence="9" id="KW-1185">Reference proteome</keyword>
<evidence type="ECO:0000256" key="6">
    <source>
        <dbReference type="SAM" id="MobiDB-lite"/>
    </source>
</evidence>
<dbReference type="SUPFAM" id="SSF55729">
    <property type="entry name" value="Acyl-CoA N-acyltransferases (Nat)"/>
    <property type="match status" value="1"/>
</dbReference>
<evidence type="ECO:0000313" key="9">
    <source>
        <dbReference type="Proteomes" id="UP000318741"/>
    </source>
</evidence>
<dbReference type="InterPro" id="IPR024320">
    <property type="entry name" value="LPG_synthase_C"/>
</dbReference>